<gene>
    <name evidence="1" type="ORF">SPF06_18620</name>
</gene>
<dbReference type="EMBL" id="JAYGGQ010000017">
    <property type="protein sequence ID" value="MEA5456742.1"/>
    <property type="molecule type" value="Genomic_DNA"/>
</dbReference>
<keyword evidence="2" id="KW-1185">Reference proteome</keyword>
<dbReference type="RefSeq" id="WP_323280644.1">
    <property type="nucleotide sequence ID" value="NZ_JAYGGQ010000017.1"/>
</dbReference>
<dbReference type="Proteomes" id="UP001304769">
    <property type="component" value="Unassembled WGS sequence"/>
</dbReference>
<organism evidence="1 2">
    <name type="scientific">Sinomonas terricola</name>
    <dbReference type="NCBI Taxonomy" id="3110330"/>
    <lineage>
        <taxon>Bacteria</taxon>
        <taxon>Bacillati</taxon>
        <taxon>Actinomycetota</taxon>
        <taxon>Actinomycetes</taxon>
        <taxon>Micrococcales</taxon>
        <taxon>Micrococcaceae</taxon>
        <taxon>Sinomonas</taxon>
    </lineage>
</organism>
<comment type="caution">
    <text evidence="1">The sequence shown here is derived from an EMBL/GenBank/DDBJ whole genome shotgun (WGS) entry which is preliminary data.</text>
</comment>
<proteinExistence type="predicted"/>
<evidence type="ECO:0008006" key="3">
    <source>
        <dbReference type="Google" id="ProtNLM"/>
    </source>
</evidence>
<dbReference type="InterPro" id="IPR043519">
    <property type="entry name" value="NT_sf"/>
</dbReference>
<evidence type="ECO:0000313" key="2">
    <source>
        <dbReference type="Proteomes" id="UP001304769"/>
    </source>
</evidence>
<reference evidence="1 2" key="1">
    <citation type="submission" date="2023-12" db="EMBL/GenBank/DDBJ databases">
        <title>Sinomonas terricola sp. nov, isolated from litchi orchard soil in Guangdong, PR China.</title>
        <authorList>
            <person name="Jiaxin W."/>
            <person name="Yang Z."/>
            <person name="Honghui Z."/>
        </authorList>
    </citation>
    <scope>NUCLEOTIDE SEQUENCE [LARGE SCALE GENOMIC DNA]</scope>
    <source>
        <strain evidence="1 2">JGH33</strain>
    </source>
</reference>
<dbReference type="Gene3D" id="3.30.460.10">
    <property type="entry name" value="Beta Polymerase, domain 2"/>
    <property type="match status" value="1"/>
</dbReference>
<name>A0ABU5TAP5_9MICC</name>
<evidence type="ECO:0000313" key="1">
    <source>
        <dbReference type="EMBL" id="MEA5456742.1"/>
    </source>
</evidence>
<sequence>MCRAIAEGGRRCDRTPSGTRSLTAADLVRTASDLPEVEWLGRGDAEIAQVWSEHPPAVAAEAIGVLRDVGRREPEITKSLTALEEKGRRLHGLEFRLKSPGSLARKIRARSRMLAGSSDSGLHGISARLSDVARYTVIAGQGDVAETARDIQASLSASGAKLAEADHSFVEGSTYKGLHMVYESDGLRFEVQVHTETSQSVKDRLHVLYEEARRLPPQDPRREVLERKMRTMSDTVGIPDGISALHELGGVPVERKVK</sequence>
<accession>A0ABU5TAP5</accession>
<protein>
    <recommendedName>
        <fullName evidence="3">RelA/SpoT domain-containing protein</fullName>
    </recommendedName>
</protein>